<evidence type="ECO:0000256" key="4">
    <source>
        <dbReference type="ARBA" id="ARBA00023136"/>
    </source>
</evidence>
<sequence length="167" mass="18775">MSNHLANITTAGMFYVSLHWAAEKLLIPRFDPRIVARLSGGERIDLAEKVCSTTNGLFSGLLAIYLVYVRRDFSGDIIYPYPSRPLDLLFAGFAGYSLYDLGTMALKPRASKDGPLMWMHHLAAFFPTAFMVTELTVVPANLVCWPHHLQCDYSEPAEYEMDSDYVS</sequence>
<evidence type="ECO:0000256" key="2">
    <source>
        <dbReference type="ARBA" id="ARBA00022692"/>
    </source>
</evidence>
<evidence type="ECO:0000259" key="5">
    <source>
        <dbReference type="Pfam" id="PF03798"/>
    </source>
</evidence>
<dbReference type="Pfam" id="PF03798">
    <property type="entry name" value="TRAM_LAG1_CLN8"/>
    <property type="match status" value="1"/>
</dbReference>
<evidence type="ECO:0000256" key="1">
    <source>
        <dbReference type="ARBA" id="ARBA00004141"/>
    </source>
</evidence>
<evidence type="ECO:0000313" key="6">
    <source>
        <dbReference type="EMBL" id="RKP34151.1"/>
    </source>
</evidence>
<proteinExistence type="predicted"/>
<comment type="subcellular location">
    <subcellularLocation>
        <location evidence="1">Membrane</location>
        <topology evidence="1">Multi-pass membrane protein</topology>
    </subcellularLocation>
</comment>
<keyword evidence="4" id="KW-0472">Membrane</keyword>
<dbReference type="GO" id="GO:0055088">
    <property type="term" value="P:lipid homeostasis"/>
    <property type="evidence" value="ECO:0007669"/>
    <property type="project" value="TreeGrafter"/>
</dbReference>
<protein>
    <recommendedName>
        <fullName evidence="5">TLC domain-containing protein</fullName>
    </recommendedName>
</protein>
<dbReference type="InterPro" id="IPR050846">
    <property type="entry name" value="TLCD"/>
</dbReference>
<dbReference type="PANTHER" id="PTHR13439">
    <property type="entry name" value="CT120 PROTEIN"/>
    <property type="match status" value="1"/>
</dbReference>
<dbReference type="PANTHER" id="PTHR13439:SF0">
    <property type="entry name" value="TOPOISOMERASE I DAMAGE AFFECTED PROTEIN 4"/>
    <property type="match status" value="1"/>
</dbReference>
<dbReference type="GO" id="GO:0016020">
    <property type="term" value="C:membrane"/>
    <property type="evidence" value="ECO:0007669"/>
    <property type="project" value="UniProtKB-SubCell"/>
</dbReference>
<accession>A0A4P9ZNH2</accession>
<name>A0A4P9ZNH2_9FUNG</name>
<dbReference type="EMBL" id="ML003339">
    <property type="protein sequence ID" value="RKP34151.1"/>
    <property type="molecule type" value="Genomic_DNA"/>
</dbReference>
<dbReference type="AlphaFoldDB" id="A0A4P9ZNH2"/>
<feature type="domain" description="TLC" evidence="5">
    <location>
        <begin position="46"/>
        <end position="131"/>
    </location>
</feature>
<reference evidence="7" key="1">
    <citation type="journal article" date="2018" name="Nat. Microbiol.">
        <title>Leveraging single-cell genomics to expand the fungal tree of life.</title>
        <authorList>
            <person name="Ahrendt S.R."/>
            <person name="Quandt C.A."/>
            <person name="Ciobanu D."/>
            <person name="Clum A."/>
            <person name="Salamov A."/>
            <person name="Andreopoulos B."/>
            <person name="Cheng J.F."/>
            <person name="Woyke T."/>
            <person name="Pelin A."/>
            <person name="Henrissat B."/>
            <person name="Reynolds N.K."/>
            <person name="Benny G.L."/>
            <person name="Smith M.E."/>
            <person name="James T.Y."/>
            <person name="Grigoriev I.V."/>
        </authorList>
    </citation>
    <scope>NUCLEOTIDE SEQUENCE [LARGE SCALE GENOMIC DNA]</scope>
    <source>
        <strain evidence="7">RSA 468</strain>
    </source>
</reference>
<keyword evidence="2" id="KW-0812">Transmembrane</keyword>
<keyword evidence="3" id="KW-1133">Transmembrane helix</keyword>
<evidence type="ECO:0000313" key="7">
    <source>
        <dbReference type="Proteomes" id="UP000268162"/>
    </source>
</evidence>
<evidence type="ECO:0000256" key="3">
    <source>
        <dbReference type="ARBA" id="ARBA00022989"/>
    </source>
</evidence>
<dbReference type="GO" id="GO:0005783">
    <property type="term" value="C:endoplasmic reticulum"/>
    <property type="evidence" value="ECO:0007669"/>
    <property type="project" value="TreeGrafter"/>
</dbReference>
<dbReference type="Proteomes" id="UP000268162">
    <property type="component" value="Unassembled WGS sequence"/>
</dbReference>
<gene>
    <name evidence="6" type="ORF">BJ085DRAFT_27318</name>
</gene>
<organism evidence="6 7">
    <name type="scientific">Dimargaris cristalligena</name>
    <dbReference type="NCBI Taxonomy" id="215637"/>
    <lineage>
        <taxon>Eukaryota</taxon>
        <taxon>Fungi</taxon>
        <taxon>Fungi incertae sedis</taxon>
        <taxon>Zoopagomycota</taxon>
        <taxon>Kickxellomycotina</taxon>
        <taxon>Dimargaritomycetes</taxon>
        <taxon>Dimargaritales</taxon>
        <taxon>Dimargaritaceae</taxon>
        <taxon>Dimargaris</taxon>
    </lineage>
</organism>
<keyword evidence="7" id="KW-1185">Reference proteome</keyword>
<dbReference type="InterPro" id="IPR006634">
    <property type="entry name" value="TLC-dom"/>
</dbReference>